<evidence type="ECO:0000313" key="2">
    <source>
        <dbReference type="EMBL" id="MFH4976198.1"/>
    </source>
</evidence>
<proteinExistence type="predicted"/>
<accession>A0ABD6EGW9</accession>
<dbReference type="AlphaFoldDB" id="A0ABD6EGW9"/>
<dbReference type="PROSITE" id="PS50106">
    <property type="entry name" value="PDZ"/>
    <property type="match status" value="1"/>
</dbReference>
<gene>
    <name evidence="2" type="ORF">AB6A40_002907</name>
</gene>
<dbReference type="Proteomes" id="UP001608902">
    <property type="component" value="Unassembled WGS sequence"/>
</dbReference>
<dbReference type="SUPFAM" id="SSF50156">
    <property type="entry name" value="PDZ domain-like"/>
    <property type="match status" value="1"/>
</dbReference>
<feature type="domain" description="PDZ" evidence="1">
    <location>
        <begin position="11"/>
        <end position="78"/>
    </location>
</feature>
<comment type="caution">
    <text evidence="2">The sequence shown here is derived from an EMBL/GenBank/DDBJ whole genome shotgun (WGS) entry which is preliminary data.</text>
</comment>
<name>A0ABD6EGW9_9BILA</name>
<dbReference type="Gene3D" id="2.30.42.10">
    <property type="match status" value="1"/>
</dbReference>
<evidence type="ECO:0000313" key="3">
    <source>
        <dbReference type="Proteomes" id="UP001608902"/>
    </source>
</evidence>
<dbReference type="InterPro" id="IPR036034">
    <property type="entry name" value="PDZ_sf"/>
</dbReference>
<evidence type="ECO:0000259" key="1">
    <source>
        <dbReference type="PROSITE" id="PS50106"/>
    </source>
</evidence>
<reference evidence="2 3" key="1">
    <citation type="submission" date="2024-08" db="EMBL/GenBank/DDBJ databases">
        <title>Gnathostoma spinigerum genome.</title>
        <authorList>
            <person name="Gonzalez-Bertolin B."/>
            <person name="Monzon S."/>
            <person name="Zaballos A."/>
            <person name="Jimenez P."/>
            <person name="Dekumyoy P."/>
            <person name="Varona S."/>
            <person name="Cuesta I."/>
            <person name="Sumanam S."/>
            <person name="Adisakwattana P."/>
            <person name="Gasser R.B."/>
            <person name="Hernandez-Gonzalez A."/>
            <person name="Young N.D."/>
            <person name="Perteguer M.J."/>
        </authorList>
    </citation>
    <scope>NUCLEOTIDE SEQUENCE [LARGE SCALE GENOMIC DNA]</scope>
    <source>
        <strain evidence="2">AL3</strain>
        <tissue evidence="2">Liver</tissue>
    </source>
</reference>
<sequence>MSLKEKSSFHTVKIVPDHRVPGYLAFRLVGNRTYGVFVCSIDQSSQQSNLLSSGDRIVSINENDARRMACDQVATIIRLSIIRQGCAYLKVCSKQAKKSKDPETRGSEGQFDFPETLSRASTLKTSMRRPDYVSVKIVSTDSFADLSPISYGSMSTSFYSSSTYDFTESTECTLCSDSNANTEFVQLISVDEHDERSTNQWLVKKKHDAMWREDRESRNDKTQCLIFMEPVQRVGYYRHITEEKGWQLLKHEWASNMKRLLSNSAYELFGSKSYERWQYTLL</sequence>
<keyword evidence="3" id="KW-1185">Reference proteome</keyword>
<dbReference type="EMBL" id="JBGFUD010001374">
    <property type="protein sequence ID" value="MFH4976198.1"/>
    <property type="molecule type" value="Genomic_DNA"/>
</dbReference>
<protein>
    <recommendedName>
        <fullName evidence="1">PDZ domain-containing protein</fullName>
    </recommendedName>
</protein>
<dbReference type="InterPro" id="IPR001478">
    <property type="entry name" value="PDZ"/>
</dbReference>
<organism evidence="2 3">
    <name type="scientific">Gnathostoma spinigerum</name>
    <dbReference type="NCBI Taxonomy" id="75299"/>
    <lineage>
        <taxon>Eukaryota</taxon>
        <taxon>Metazoa</taxon>
        <taxon>Ecdysozoa</taxon>
        <taxon>Nematoda</taxon>
        <taxon>Chromadorea</taxon>
        <taxon>Rhabditida</taxon>
        <taxon>Spirurina</taxon>
        <taxon>Gnathostomatomorpha</taxon>
        <taxon>Gnathostomatoidea</taxon>
        <taxon>Gnathostomatidae</taxon>
        <taxon>Gnathostoma</taxon>
    </lineage>
</organism>